<dbReference type="GO" id="GO:0005634">
    <property type="term" value="C:nucleus"/>
    <property type="evidence" value="ECO:0007669"/>
    <property type="project" value="UniProtKB-SubCell"/>
</dbReference>
<evidence type="ECO:0000313" key="11">
    <source>
        <dbReference type="Proteomes" id="UP000299102"/>
    </source>
</evidence>
<dbReference type="OrthoDB" id="10248617at2759"/>
<dbReference type="GO" id="GO:0006351">
    <property type="term" value="P:DNA-templated transcription"/>
    <property type="evidence" value="ECO:0007669"/>
    <property type="project" value="InterPro"/>
</dbReference>
<accession>A0A4C1TZ09</accession>
<evidence type="ECO:0000256" key="2">
    <source>
        <dbReference type="ARBA" id="ARBA00006835"/>
    </source>
</evidence>
<keyword evidence="11" id="KW-1185">Reference proteome</keyword>
<reference evidence="10 11" key="1">
    <citation type="journal article" date="2019" name="Commun. Biol.">
        <title>The bagworm genome reveals a unique fibroin gene that provides high tensile strength.</title>
        <authorList>
            <person name="Kono N."/>
            <person name="Nakamura H."/>
            <person name="Ohtoshi R."/>
            <person name="Tomita M."/>
            <person name="Numata K."/>
            <person name="Arakawa K."/>
        </authorList>
    </citation>
    <scope>NUCLEOTIDE SEQUENCE [LARGE SCALE GENOMIC DNA]</scope>
</reference>
<name>A0A4C1TZ09_EUMVA</name>
<evidence type="ECO:0000259" key="9">
    <source>
        <dbReference type="Pfam" id="PF04563"/>
    </source>
</evidence>
<evidence type="ECO:0000256" key="5">
    <source>
        <dbReference type="ARBA" id="ARBA00022679"/>
    </source>
</evidence>
<dbReference type="InterPro" id="IPR015712">
    <property type="entry name" value="DNA-dir_RNA_pol_su2"/>
</dbReference>
<dbReference type="GO" id="GO:0032549">
    <property type="term" value="F:ribonucleoside binding"/>
    <property type="evidence" value="ECO:0007669"/>
    <property type="project" value="InterPro"/>
</dbReference>
<evidence type="ECO:0000256" key="6">
    <source>
        <dbReference type="ARBA" id="ARBA00022695"/>
    </source>
</evidence>
<dbReference type="EC" id="2.7.7.6" evidence="3"/>
<proteinExistence type="inferred from homology"/>
<protein>
    <recommendedName>
        <fullName evidence="3">DNA-directed RNA polymerase</fullName>
        <ecNumber evidence="3">2.7.7.6</ecNumber>
    </recommendedName>
</protein>
<dbReference type="AlphaFoldDB" id="A0A4C1TZ09"/>
<evidence type="ECO:0000256" key="1">
    <source>
        <dbReference type="ARBA" id="ARBA00004123"/>
    </source>
</evidence>
<sequence length="278" mass="31690">MYSKKEMKCPSLKYTHSKDFKKAPKTQNPYLQCLGAPHIDSFNYILEEGLELARADLVCPEFELPTGERVKISIDQAAFSKPNVPVQAVGVKNQKIFPTECRQRAATYKGDFKIRITFNVNGKCISLDRSLGQIPIMVKSKACHLADMSPEELIKHNEHPDEWGGYFVVKIEGADAVMVQELLLPGHLYLQVLKERLQGFLVGLKLNILRKYQTGQTFVFTERDLQMLLRKVGDIDKRMETFISTGNAPSNNVTLTQYKGLTIMAENINRMRYMAHFK</sequence>
<evidence type="ECO:0000313" key="10">
    <source>
        <dbReference type="EMBL" id="GBP19313.1"/>
    </source>
</evidence>
<keyword evidence="4 10" id="KW-0240">DNA-directed RNA polymerase</keyword>
<keyword evidence="7" id="KW-0804">Transcription</keyword>
<keyword evidence="8" id="KW-0539">Nucleus</keyword>
<comment type="caution">
    <text evidence="10">The sequence shown here is derived from an EMBL/GenBank/DDBJ whole genome shotgun (WGS) entry which is preliminary data.</text>
</comment>
<gene>
    <name evidence="10" type="primary">RpI135</name>
    <name evidence="10" type="ORF">EVAR_79915_1</name>
</gene>
<dbReference type="Pfam" id="PF04563">
    <property type="entry name" value="RNA_pol_Rpb2_1"/>
    <property type="match status" value="1"/>
</dbReference>
<dbReference type="InterPro" id="IPR007644">
    <property type="entry name" value="RNA_pol_bsu_protrusion"/>
</dbReference>
<dbReference type="Gene3D" id="3.90.1100.10">
    <property type="match status" value="1"/>
</dbReference>
<organism evidence="10 11">
    <name type="scientific">Eumeta variegata</name>
    <name type="common">Bagworm moth</name>
    <name type="synonym">Eumeta japonica</name>
    <dbReference type="NCBI Taxonomy" id="151549"/>
    <lineage>
        <taxon>Eukaryota</taxon>
        <taxon>Metazoa</taxon>
        <taxon>Ecdysozoa</taxon>
        <taxon>Arthropoda</taxon>
        <taxon>Hexapoda</taxon>
        <taxon>Insecta</taxon>
        <taxon>Pterygota</taxon>
        <taxon>Neoptera</taxon>
        <taxon>Endopterygota</taxon>
        <taxon>Lepidoptera</taxon>
        <taxon>Glossata</taxon>
        <taxon>Ditrysia</taxon>
        <taxon>Tineoidea</taxon>
        <taxon>Psychidae</taxon>
        <taxon>Oiketicinae</taxon>
        <taxon>Eumeta</taxon>
    </lineage>
</organism>
<evidence type="ECO:0000256" key="7">
    <source>
        <dbReference type="ARBA" id="ARBA00023163"/>
    </source>
</evidence>
<evidence type="ECO:0000256" key="3">
    <source>
        <dbReference type="ARBA" id="ARBA00012418"/>
    </source>
</evidence>
<keyword evidence="6" id="KW-0548">Nucleotidyltransferase</keyword>
<dbReference type="Proteomes" id="UP000299102">
    <property type="component" value="Unassembled WGS sequence"/>
</dbReference>
<comment type="similarity">
    <text evidence="2">Belongs to the RNA polymerase beta chain family.</text>
</comment>
<keyword evidence="5" id="KW-0808">Transferase</keyword>
<dbReference type="SUPFAM" id="SSF64484">
    <property type="entry name" value="beta and beta-prime subunits of DNA dependent RNA-polymerase"/>
    <property type="match status" value="1"/>
</dbReference>
<evidence type="ECO:0000256" key="4">
    <source>
        <dbReference type="ARBA" id="ARBA00022478"/>
    </source>
</evidence>
<dbReference type="FunFam" id="3.90.1100.10:FF:000008">
    <property type="entry name" value="DNA-directed RNA polymerase subunit beta"/>
    <property type="match status" value="1"/>
</dbReference>
<dbReference type="GO" id="GO:0000428">
    <property type="term" value="C:DNA-directed RNA polymerase complex"/>
    <property type="evidence" value="ECO:0007669"/>
    <property type="project" value="UniProtKB-KW"/>
</dbReference>
<comment type="subcellular location">
    <subcellularLocation>
        <location evidence="1">Nucleus</location>
    </subcellularLocation>
</comment>
<dbReference type="EMBL" id="BGZK01000106">
    <property type="protein sequence ID" value="GBP19313.1"/>
    <property type="molecule type" value="Genomic_DNA"/>
</dbReference>
<dbReference type="GO" id="GO:0003899">
    <property type="term" value="F:DNA-directed RNA polymerase activity"/>
    <property type="evidence" value="ECO:0007669"/>
    <property type="project" value="UniProtKB-EC"/>
</dbReference>
<dbReference type="PANTHER" id="PTHR20856">
    <property type="entry name" value="DNA-DIRECTED RNA POLYMERASE I SUBUNIT 2"/>
    <property type="match status" value="1"/>
</dbReference>
<dbReference type="GO" id="GO:0003677">
    <property type="term" value="F:DNA binding"/>
    <property type="evidence" value="ECO:0007669"/>
    <property type="project" value="InterPro"/>
</dbReference>
<dbReference type="STRING" id="151549.A0A4C1TZ09"/>
<feature type="domain" description="RNA polymerase beta subunit protrusion" evidence="9">
    <location>
        <begin position="34"/>
        <end position="219"/>
    </location>
</feature>
<evidence type="ECO:0000256" key="8">
    <source>
        <dbReference type="ARBA" id="ARBA00023242"/>
    </source>
</evidence>